<evidence type="ECO:0000313" key="7">
    <source>
        <dbReference type="Proteomes" id="UP000002281"/>
    </source>
</evidence>
<dbReference type="SUPFAM" id="SSF48264">
    <property type="entry name" value="Cytochrome P450"/>
    <property type="match status" value="1"/>
</dbReference>
<organism evidence="6 7">
    <name type="scientific">Equus caballus</name>
    <name type="common">Horse</name>
    <dbReference type="NCBI Taxonomy" id="9796"/>
    <lineage>
        <taxon>Eukaryota</taxon>
        <taxon>Metazoa</taxon>
        <taxon>Chordata</taxon>
        <taxon>Craniata</taxon>
        <taxon>Vertebrata</taxon>
        <taxon>Euteleostomi</taxon>
        <taxon>Mammalia</taxon>
        <taxon>Eutheria</taxon>
        <taxon>Laurasiatheria</taxon>
        <taxon>Perissodactyla</taxon>
        <taxon>Equidae</taxon>
        <taxon>Equus</taxon>
    </lineage>
</organism>
<dbReference type="PRINTS" id="PR00385">
    <property type="entry name" value="P450"/>
</dbReference>
<dbReference type="PANTHER" id="PTHR24291">
    <property type="entry name" value="CYTOCHROME P450 FAMILY 4"/>
    <property type="match status" value="1"/>
</dbReference>
<feature type="binding site" description="axial binding residue" evidence="4">
    <location>
        <position position="215"/>
    </location>
    <ligand>
        <name>heme</name>
        <dbReference type="ChEBI" id="CHEBI:30413"/>
    </ligand>
    <ligandPart>
        <name>Fe</name>
        <dbReference type="ChEBI" id="CHEBI:18248"/>
    </ligandPart>
</feature>
<dbReference type="SMR" id="A0A3Q2ICE2"/>
<reference evidence="6" key="1">
    <citation type="journal article" date="2009" name="Science">
        <title>Genome sequence, comparative analysis, and population genetics of the domestic horse.</title>
        <authorList>
            <consortium name="Broad Institute Genome Sequencing Platform"/>
            <consortium name="Broad Institute Whole Genome Assembly Team"/>
            <person name="Wade C.M."/>
            <person name="Giulotto E."/>
            <person name="Sigurdsson S."/>
            <person name="Zoli M."/>
            <person name="Gnerre S."/>
            <person name="Imsland F."/>
            <person name="Lear T.L."/>
            <person name="Adelson D.L."/>
            <person name="Bailey E."/>
            <person name="Bellone R.R."/>
            <person name="Bloecker H."/>
            <person name="Distl O."/>
            <person name="Edgar R.C."/>
            <person name="Garber M."/>
            <person name="Leeb T."/>
            <person name="Mauceli E."/>
            <person name="MacLeod J.N."/>
            <person name="Penedo M.C.T."/>
            <person name="Raison J.M."/>
            <person name="Sharpe T."/>
            <person name="Vogel J."/>
            <person name="Andersson L."/>
            <person name="Antczak D.F."/>
            <person name="Biagi T."/>
            <person name="Binns M.M."/>
            <person name="Chowdhary B.P."/>
            <person name="Coleman S.J."/>
            <person name="Della Valle G."/>
            <person name="Fryc S."/>
            <person name="Guerin G."/>
            <person name="Hasegawa T."/>
            <person name="Hill E.W."/>
            <person name="Jurka J."/>
            <person name="Kiialainen A."/>
            <person name="Lindgren G."/>
            <person name="Liu J."/>
            <person name="Magnani E."/>
            <person name="Mickelson J.R."/>
            <person name="Murray J."/>
            <person name="Nergadze S.G."/>
            <person name="Onofrio R."/>
            <person name="Pedroni S."/>
            <person name="Piras M.F."/>
            <person name="Raudsepp T."/>
            <person name="Rocchi M."/>
            <person name="Roeed K.H."/>
            <person name="Ryder O.A."/>
            <person name="Searle S."/>
            <person name="Skow L."/>
            <person name="Swinburne J.E."/>
            <person name="Syvaenen A.C."/>
            <person name="Tozaki T."/>
            <person name="Valberg S.J."/>
            <person name="Vaudin M."/>
            <person name="White J.R."/>
            <person name="Zody M.C."/>
            <person name="Lander E.S."/>
            <person name="Lindblad-Toh K."/>
        </authorList>
    </citation>
    <scope>NUCLEOTIDE SEQUENCE [LARGE SCALE GENOMIC DNA]</scope>
    <source>
        <strain evidence="6">Thoroughbred</strain>
    </source>
</reference>
<dbReference type="InParanoid" id="A0A3Q2ICE2"/>
<protein>
    <recommendedName>
        <fullName evidence="8">Cytochrome P450 family 4 subfamily F member 8</fullName>
    </recommendedName>
</protein>
<comment type="similarity">
    <text evidence="1">Belongs to the cytochrome P450 family.</text>
</comment>
<dbReference type="GO" id="GO:0004497">
    <property type="term" value="F:monooxygenase activity"/>
    <property type="evidence" value="ECO:0007669"/>
    <property type="project" value="InterPro"/>
</dbReference>
<dbReference type="GO" id="GO:0016705">
    <property type="term" value="F:oxidoreductase activity, acting on paired donors, with incorporation or reduction of molecular oxygen"/>
    <property type="evidence" value="ECO:0007669"/>
    <property type="project" value="InterPro"/>
</dbReference>
<dbReference type="InterPro" id="IPR001128">
    <property type="entry name" value="Cyt_P450"/>
</dbReference>
<sequence>MPSSRSGTAPSPIRVFMTSSRPKLRSRLWTSSMCSCWPRDKRGGEDAKEEACRDEDGKELSDEDIRAEAESFMFAGHDTTASGLSWVLHNLTRHPEHQECCRQEVRELLRDREPKEIEWDGLAQLPFLTMSIKESLWLHPPAVSISRCCTQDIVLPDGRVIPKGIICLISIFGTHQNPSVWPDPEVYNPFRFDPENTKERSPLAFIPSSAGPRNCIRQTFAMTEMKVVLVLTLLRFRVLPAGEEPCRKPELILRAEGGLWLWMEPLSTGPQ</sequence>
<evidence type="ECO:0000256" key="5">
    <source>
        <dbReference type="SAM" id="MobiDB-lite"/>
    </source>
</evidence>
<evidence type="ECO:0000256" key="2">
    <source>
        <dbReference type="ARBA" id="ARBA00022723"/>
    </source>
</evidence>
<dbReference type="PANTHER" id="PTHR24291:SF198">
    <property type="entry name" value="CYTOCHROME P450 4F3"/>
    <property type="match status" value="1"/>
</dbReference>
<evidence type="ECO:0000256" key="4">
    <source>
        <dbReference type="PIRSR" id="PIRSR602403-1"/>
    </source>
</evidence>
<evidence type="ECO:0000256" key="1">
    <source>
        <dbReference type="ARBA" id="ARBA00010617"/>
    </source>
</evidence>
<dbReference type="Pfam" id="PF00067">
    <property type="entry name" value="p450"/>
    <property type="match status" value="1"/>
</dbReference>
<dbReference type="Bgee" id="ENSECAG00000030119">
    <property type="expression patterns" value="Expressed in endometrium and 8 other cell types or tissues"/>
</dbReference>
<proteinExistence type="inferred from homology"/>
<accession>A0A3Q2ICE2</accession>
<name>A0A3Q2ICE2_HORSE</name>
<dbReference type="Gene3D" id="1.10.630.10">
    <property type="entry name" value="Cytochrome P450"/>
    <property type="match status" value="1"/>
</dbReference>
<dbReference type="InterPro" id="IPR002403">
    <property type="entry name" value="Cyt_P450_E_grp-IV"/>
</dbReference>
<feature type="region of interest" description="Disordered" evidence="5">
    <location>
        <begin position="37"/>
        <end position="60"/>
    </location>
</feature>
<reference evidence="6" key="3">
    <citation type="submission" date="2025-09" db="UniProtKB">
        <authorList>
            <consortium name="Ensembl"/>
        </authorList>
    </citation>
    <scope>IDENTIFICATION</scope>
    <source>
        <strain evidence="6">Thoroughbred</strain>
    </source>
</reference>
<evidence type="ECO:0008006" key="8">
    <source>
        <dbReference type="Google" id="ProtNLM"/>
    </source>
</evidence>
<dbReference type="Ensembl" id="ENSECAT00000058531.2">
    <property type="protein sequence ID" value="ENSECAP00000045826.1"/>
    <property type="gene ID" value="ENSECAG00000030119.3"/>
</dbReference>
<evidence type="ECO:0000256" key="3">
    <source>
        <dbReference type="ARBA" id="ARBA00023004"/>
    </source>
</evidence>
<dbReference type="PaxDb" id="9796-ENSECAP00000045826"/>
<dbReference type="InterPro" id="IPR050196">
    <property type="entry name" value="Cytochrome_P450_Monoox"/>
</dbReference>
<feature type="compositionally biased region" description="Basic and acidic residues" evidence="5">
    <location>
        <begin position="38"/>
        <end position="60"/>
    </location>
</feature>
<dbReference type="Proteomes" id="UP000002281">
    <property type="component" value="Unplaced"/>
</dbReference>
<dbReference type="STRING" id="9796.ENSECAP00000045826"/>
<dbReference type="GO" id="GO:0020037">
    <property type="term" value="F:heme binding"/>
    <property type="evidence" value="ECO:0007669"/>
    <property type="project" value="InterPro"/>
</dbReference>
<dbReference type="PRINTS" id="PR00465">
    <property type="entry name" value="EP450IV"/>
</dbReference>
<comment type="cofactor">
    <cofactor evidence="4">
        <name>heme</name>
        <dbReference type="ChEBI" id="CHEBI:30413"/>
    </cofactor>
</comment>
<keyword evidence="3 4" id="KW-0408">Iron</keyword>
<keyword evidence="4" id="KW-0349">Heme</keyword>
<dbReference type="GeneTree" id="ENSGT00940000154646"/>
<evidence type="ECO:0000313" key="6">
    <source>
        <dbReference type="Ensembl" id="ENSECAP00000045826.1"/>
    </source>
</evidence>
<keyword evidence="2 4" id="KW-0479">Metal-binding</keyword>
<reference evidence="6" key="2">
    <citation type="submission" date="2025-08" db="UniProtKB">
        <authorList>
            <consortium name="Ensembl"/>
        </authorList>
    </citation>
    <scope>IDENTIFICATION</scope>
    <source>
        <strain evidence="6">Thoroughbred</strain>
    </source>
</reference>
<dbReference type="GO" id="GO:0005506">
    <property type="term" value="F:iron ion binding"/>
    <property type="evidence" value="ECO:0007669"/>
    <property type="project" value="InterPro"/>
</dbReference>
<dbReference type="InterPro" id="IPR036396">
    <property type="entry name" value="Cyt_P450_sf"/>
</dbReference>
<keyword evidence="7" id="KW-1185">Reference proteome</keyword>
<dbReference type="AlphaFoldDB" id="A0A3Q2ICE2"/>
<dbReference type="OMA" id="TCLMSIY"/>